<dbReference type="EMBL" id="JXTC01000108">
    <property type="protein sequence ID" value="PON88232.1"/>
    <property type="molecule type" value="Genomic_DNA"/>
</dbReference>
<proteinExistence type="inferred from homology"/>
<protein>
    <submittedName>
        <fullName evidence="9">AP2/ERF transcription factor</fullName>
    </submittedName>
</protein>
<evidence type="ECO:0000256" key="3">
    <source>
        <dbReference type="ARBA" id="ARBA00023125"/>
    </source>
</evidence>
<dbReference type="Pfam" id="PF00847">
    <property type="entry name" value="AP2"/>
    <property type="match status" value="1"/>
</dbReference>
<organism evidence="9 10">
    <name type="scientific">Trema orientale</name>
    <name type="common">Charcoal tree</name>
    <name type="synonym">Celtis orientalis</name>
    <dbReference type="NCBI Taxonomy" id="63057"/>
    <lineage>
        <taxon>Eukaryota</taxon>
        <taxon>Viridiplantae</taxon>
        <taxon>Streptophyta</taxon>
        <taxon>Embryophyta</taxon>
        <taxon>Tracheophyta</taxon>
        <taxon>Spermatophyta</taxon>
        <taxon>Magnoliopsida</taxon>
        <taxon>eudicotyledons</taxon>
        <taxon>Gunneridae</taxon>
        <taxon>Pentapetalae</taxon>
        <taxon>rosids</taxon>
        <taxon>fabids</taxon>
        <taxon>Rosales</taxon>
        <taxon>Cannabaceae</taxon>
        <taxon>Trema</taxon>
    </lineage>
</organism>
<reference evidence="10" key="1">
    <citation type="submission" date="2016-06" db="EMBL/GenBank/DDBJ databases">
        <title>Parallel loss of symbiosis genes in relatives of nitrogen-fixing non-legume Parasponia.</title>
        <authorList>
            <person name="Van Velzen R."/>
            <person name="Holmer R."/>
            <person name="Bu F."/>
            <person name="Rutten L."/>
            <person name="Van Zeijl A."/>
            <person name="Liu W."/>
            <person name="Santuari L."/>
            <person name="Cao Q."/>
            <person name="Sharma T."/>
            <person name="Shen D."/>
            <person name="Roswanjaya Y."/>
            <person name="Wardhani T."/>
            <person name="Kalhor M.S."/>
            <person name="Jansen J."/>
            <person name="Van den Hoogen J."/>
            <person name="Gungor B."/>
            <person name="Hartog M."/>
            <person name="Hontelez J."/>
            <person name="Verver J."/>
            <person name="Yang W.-C."/>
            <person name="Schijlen E."/>
            <person name="Repin R."/>
            <person name="Schilthuizen M."/>
            <person name="Schranz E."/>
            <person name="Heidstra R."/>
            <person name="Miyata K."/>
            <person name="Fedorova E."/>
            <person name="Kohlen W."/>
            <person name="Bisseling T."/>
            <person name="Smit S."/>
            <person name="Geurts R."/>
        </authorList>
    </citation>
    <scope>NUCLEOTIDE SEQUENCE [LARGE SCALE GENOMIC DNA]</scope>
    <source>
        <strain evidence="10">cv. RG33-2</strain>
    </source>
</reference>
<dbReference type="InterPro" id="IPR036955">
    <property type="entry name" value="AP2/ERF_dom_sf"/>
</dbReference>
<feature type="region of interest" description="Disordered" evidence="7">
    <location>
        <begin position="46"/>
        <end position="103"/>
    </location>
</feature>
<comment type="subcellular location">
    <subcellularLocation>
        <location evidence="1">Nucleus</location>
    </subcellularLocation>
</comment>
<dbReference type="PANTHER" id="PTHR31190">
    <property type="entry name" value="DNA-BINDING DOMAIN"/>
    <property type="match status" value="1"/>
</dbReference>
<feature type="compositionally biased region" description="Pro residues" evidence="7">
    <location>
        <begin position="178"/>
        <end position="187"/>
    </location>
</feature>
<keyword evidence="2" id="KW-0805">Transcription regulation</keyword>
<dbReference type="GO" id="GO:0005634">
    <property type="term" value="C:nucleus"/>
    <property type="evidence" value="ECO:0007669"/>
    <property type="project" value="UniProtKB-SubCell"/>
</dbReference>
<comment type="caution">
    <text evidence="9">The sequence shown here is derived from an EMBL/GenBank/DDBJ whole genome shotgun (WGS) entry which is preliminary data.</text>
</comment>
<dbReference type="Gene3D" id="3.30.730.10">
    <property type="entry name" value="AP2/ERF domain"/>
    <property type="match status" value="1"/>
</dbReference>
<keyword evidence="3" id="KW-0238">DNA-binding</keyword>
<dbReference type="Proteomes" id="UP000237000">
    <property type="component" value="Unassembled WGS sequence"/>
</dbReference>
<dbReference type="InterPro" id="IPR001471">
    <property type="entry name" value="AP2/ERF_dom"/>
</dbReference>
<dbReference type="GO" id="GO:0003700">
    <property type="term" value="F:DNA-binding transcription factor activity"/>
    <property type="evidence" value="ECO:0007669"/>
    <property type="project" value="InterPro"/>
</dbReference>
<keyword evidence="4" id="KW-0804">Transcription</keyword>
<evidence type="ECO:0000256" key="4">
    <source>
        <dbReference type="ARBA" id="ARBA00023163"/>
    </source>
</evidence>
<sequence>MCGGAIISDFVAVKRGRKLTPKDLWSELDTISDLLGIDHGYSSNATSTTNTTKDYHHVAPPQKLPKPPNNVVNDKKAQKLKSRVREEGEGNNDIKSTPPRTRKNVYRGIRQRPWGKWAAEIRDPQKGARVWLGTYNTAEEAARAYDEAAKRIRGDKAKLNFTTTKQQQPSSGSGSAPAPAPAQPPPFKKQCVVPELTQPSYIHTTRALSSYVTPYNYPMLDSNVTEDDQFYCCKSELEQPSEMELKEQLSSLESLLGLEPEVQLSRLSGSGELGEEEEETESVGLWMLDDVVTHHQQQQVLQRGQLLY</sequence>
<dbReference type="AlphaFoldDB" id="A0A2P5ERU0"/>
<dbReference type="PROSITE" id="PS51032">
    <property type="entry name" value="AP2_ERF"/>
    <property type="match status" value="1"/>
</dbReference>
<dbReference type="GO" id="GO:0003677">
    <property type="term" value="F:DNA binding"/>
    <property type="evidence" value="ECO:0007669"/>
    <property type="project" value="UniProtKB-KW"/>
</dbReference>
<dbReference type="FunCoup" id="A0A2P5ERU0">
    <property type="interactions" value="60"/>
</dbReference>
<keyword evidence="5" id="KW-0539">Nucleus</keyword>
<evidence type="ECO:0000313" key="10">
    <source>
        <dbReference type="Proteomes" id="UP000237000"/>
    </source>
</evidence>
<keyword evidence="10" id="KW-1185">Reference proteome</keyword>
<comment type="similarity">
    <text evidence="6">Belongs to the AP2/ERF transcription factor family. ERF subfamily.</text>
</comment>
<dbReference type="FunFam" id="3.30.730.10:FF:000001">
    <property type="entry name" value="Ethylene-responsive transcription factor 2"/>
    <property type="match status" value="1"/>
</dbReference>
<dbReference type="InParanoid" id="A0A2P5ERU0"/>
<dbReference type="InterPro" id="IPR016177">
    <property type="entry name" value="DNA-bd_dom_sf"/>
</dbReference>
<evidence type="ECO:0000256" key="1">
    <source>
        <dbReference type="ARBA" id="ARBA00004123"/>
    </source>
</evidence>
<feature type="region of interest" description="Disordered" evidence="7">
    <location>
        <begin position="156"/>
        <end position="189"/>
    </location>
</feature>
<accession>A0A2P5ERU0</accession>
<evidence type="ECO:0000256" key="2">
    <source>
        <dbReference type="ARBA" id="ARBA00023015"/>
    </source>
</evidence>
<dbReference type="PRINTS" id="PR00367">
    <property type="entry name" value="ETHRSPELEMNT"/>
</dbReference>
<name>A0A2P5ERU0_TREOI</name>
<dbReference type="InterPro" id="IPR044808">
    <property type="entry name" value="ERF_plant"/>
</dbReference>
<evidence type="ECO:0000259" key="8">
    <source>
        <dbReference type="PROSITE" id="PS51032"/>
    </source>
</evidence>
<evidence type="ECO:0000313" key="9">
    <source>
        <dbReference type="EMBL" id="PON88232.1"/>
    </source>
</evidence>
<dbReference type="OrthoDB" id="1932767at2759"/>
<feature type="compositionally biased region" description="Basic and acidic residues" evidence="7">
    <location>
        <begin position="73"/>
        <end position="88"/>
    </location>
</feature>
<gene>
    <name evidence="9" type="primary">TorERF44</name>
    <name evidence="9" type="ORF">TorRG33x02_160610</name>
</gene>
<dbReference type="CDD" id="cd00018">
    <property type="entry name" value="AP2"/>
    <property type="match status" value="1"/>
</dbReference>
<evidence type="ECO:0000256" key="6">
    <source>
        <dbReference type="ARBA" id="ARBA00024343"/>
    </source>
</evidence>
<dbReference type="SUPFAM" id="SSF54171">
    <property type="entry name" value="DNA-binding domain"/>
    <property type="match status" value="1"/>
</dbReference>
<dbReference type="STRING" id="63057.A0A2P5ERU0"/>
<evidence type="ECO:0000256" key="7">
    <source>
        <dbReference type="SAM" id="MobiDB-lite"/>
    </source>
</evidence>
<feature type="compositionally biased region" description="Low complexity" evidence="7">
    <location>
        <begin position="166"/>
        <end position="177"/>
    </location>
</feature>
<dbReference type="GO" id="GO:0009873">
    <property type="term" value="P:ethylene-activated signaling pathway"/>
    <property type="evidence" value="ECO:0007669"/>
    <property type="project" value="InterPro"/>
</dbReference>
<feature type="domain" description="AP2/ERF" evidence="8">
    <location>
        <begin position="105"/>
        <end position="162"/>
    </location>
</feature>
<dbReference type="PANTHER" id="PTHR31190:SF142">
    <property type="entry name" value="ETHYLENE-RESPONSIVE TRANSCRIPTION FACTOR RAP2-3"/>
    <property type="match status" value="1"/>
</dbReference>
<evidence type="ECO:0000256" key="5">
    <source>
        <dbReference type="ARBA" id="ARBA00023242"/>
    </source>
</evidence>
<dbReference type="SMART" id="SM00380">
    <property type="entry name" value="AP2"/>
    <property type="match status" value="1"/>
</dbReference>